<proteinExistence type="predicted"/>
<accession>A0A4P9Z311</accession>
<evidence type="ECO:0000259" key="3">
    <source>
        <dbReference type="Pfam" id="PF12783"/>
    </source>
</evidence>
<dbReference type="Pfam" id="PF12783">
    <property type="entry name" value="Sec7-like_HUS"/>
    <property type="match status" value="1"/>
</dbReference>
<gene>
    <name evidence="5" type="ORF">SYNPS1DRAFT_22249</name>
</gene>
<evidence type="ECO:0000256" key="1">
    <source>
        <dbReference type="ARBA" id="ARBA00022448"/>
    </source>
</evidence>
<sequence length="341" mass="38141">MTDLINALSYELTALTSEARRKYPEVKEPRLATIAVNCLQHLIVHSAVSPDAIGTIVTTLGDVVSLGADVQLRTLQIVLPLLSNYPNVHDNELTLGLCYRLQESTAPMVNSIAGATFRQLINIVFDKVAREDSAVDEPDAPHPCADDAVRLLKDLCVLTNGEPGTFLRLDGLPCTVGLELLESILSSYEPLFRAHLPFLDLVREQLCPLIIRYFSDRHDYPKIMRLVRVINVLIRQYHDVMVTECEIYLSMLLKMLEPDQHPAWQRILALELFRGICSNFQLLYSIFTRYSNNKGKAKGIYYTLLSALDHAATETPLAFRDMAGELDPDSLLLAGTSATEE</sequence>
<dbReference type="OrthoDB" id="294853at2759"/>
<dbReference type="InterPro" id="IPR032629">
    <property type="entry name" value="DCB_dom"/>
</dbReference>
<evidence type="ECO:0000256" key="2">
    <source>
        <dbReference type="ARBA" id="ARBA00022927"/>
    </source>
</evidence>
<feature type="domain" description="Mon2/Sec7/BIG1-like HUS" evidence="3">
    <location>
        <begin position="145"/>
        <end position="296"/>
    </location>
</feature>
<feature type="non-terminal residue" evidence="5">
    <location>
        <position position="341"/>
    </location>
</feature>
<name>A0A4P9Z311_9FUNG</name>
<dbReference type="SUPFAM" id="SSF48371">
    <property type="entry name" value="ARM repeat"/>
    <property type="match status" value="1"/>
</dbReference>
<keyword evidence="6" id="KW-1185">Reference proteome</keyword>
<feature type="domain" description="Mon2/Sec7/BIG1-like dimerisation and cyclophilin-binding" evidence="4">
    <location>
        <begin position="26"/>
        <end position="132"/>
    </location>
</feature>
<keyword evidence="2" id="KW-0653">Protein transport</keyword>
<keyword evidence="1" id="KW-0813">Transport</keyword>
<dbReference type="AlphaFoldDB" id="A0A4P9Z311"/>
<evidence type="ECO:0000313" key="6">
    <source>
        <dbReference type="Proteomes" id="UP000278143"/>
    </source>
</evidence>
<evidence type="ECO:0000259" key="4">
    <source>
        <dbReference type="Pfam" id="PF16213"/>
    </source>
</evidence>
<dbReference type="EMBL" id="KZ989584">
    <property type="protein sequence ID" value="RKP25880.1"/>
    <property type="molecule type" value="Genomic_DNA"/>
</dbReference>
<dbReference type="InterPro" id="IPR016024">
    <property type="entry name" value="ARM-type_fold"/>
</dbReference>
<organism evidence="5 6">
    <name type="scientific">Syncephalis pseudoplumigaleata</name>
    <dbReference type="NCBI Taxonomy" id="1712513"/>
    <lineage>
        <taxon>Eukaryota</taxon>
        <taxon>Fungi</taxon>
        <taxon>Fungi incertae sedis</taxon>
        <taxon>Zoopagomycota</taxon>
        <taxon>Zoopagomycotina</taxon>
        <taxon>Zoopagomycetes</taxon>
        <taxon>Zoopagales</taxon>
        <taxon>Piptocephalidaceae</taxon>
        <taxon>Syncephalis</taxon>
    </lineage>
</organism>
<dbReference type="GO" id="GO:0005794">
    <property type="term" value="C:Golgi apparatus"/>
    <property type="evidence" value="ECO:0007669"/>
    <property type="project" value="UniProtKB-ARBA"/>
</dbReference>
<protein>
    <submittedName>
        <fullName evidence="5">Guanine nucleotide exchange factor in Golgi transport N-terminal-domain-containing protein</fullName>
    </submittedName>
</protein>
<reference evidence="6" key="1">
    <citation type="journal article" date="2018" name="Nat. Microbiol.">
        <title>Leveraging single-cell genomics to expand the fungal tree of life.</title>
        <authorList>
            <person name="Ahrendt S.R."/>
            <person name="Quandt C.A."/>
            <person name="Ciobanu D."/>
            <person name="Clum A."/>
            <person name="Salamov A."/>
            <person name="Andreopoulos B."/>
            <person name="Cheng J.F."/>
            <person name="Woyke T."/>
            <person name="Pelin A."/>
            <person name="Henrissat B."/>
            <person name="Reynolds N.K."/>
            <person name="Benny G.L."/>
            <person name="Smith M.E."/>
            <person name="James T.Y."/>
            <person name="Grigoriev I.V."/>
        </authorList>
    </citation>
    <scope>NUCLEOTIDE SEQUENCE [LARGE SCALE GENOMIC DNA]</scope>
    <source>
        <strain evidence="6">Benny S71-1</strain>
    </source>
</reference>
<dbReference type="Pfam" id="PF16213">
    <property type="entry name" value="DCB"/>
    <property type="match status" value="1"/>
</dbReference>
<dbReference type="InterPro" id="IPR032691">
    <property type="entry name" value="Mon2/Sec7/BIG1-like_HUS"/>
</dbReference>
<dbReference type="Proteomes" id="UP000278143">
    <property type="component" value="Unassembled WGS sequence"/>
</dbReference>
<dbReference type="GO" id="GO:0015031">
    <property type="term" value="P:protein transport"/>
    <property type="evidence" value="ECO:0007669"/>
    <property type="project" value="UniProtKB-KW"/>
</dbReference>
<evidence type="ECO:0000313" key="5">
    <source>
        <dbReference type="EMBL" id="RKP25880.1"/>
    </source>
</evidence>